<reference evidence="9 10" key="1">
    <citation type="submission" date="2013-11" db="EMBL/GenBank/DDBJ databases">
        <title>Genomic analysis of Pelistega sp. HM-7.</title>
        <authorList>
            <person name="Kumbhare S.V."/>
            <person name="Shetty S.A."/>
            <person name="Sharma O."/>
            <person name="Dhotre D.P."/>
        </authorList>
    </citation>
    <scope>NUCLEOTIDE SEQUENCE [LARGE SCALE GENOMIC DNA]</scope>
    <source>
        <strain evidence="9 10">HM-7</strain>
    </source>
</reference>
<dbReference type="PANTHER" id="PTHR42953">
    <property type="entry name" value="HIGH-AFFINITY ZINC UPTAKE SYSTEM PROTEIN ZNUA-RELATED"/>
    <property type="match status" value="1"/>
</dbReference>
<comment type="similarity">
    <text evidence="2 6">Belongs to the bacterial solute-binding protein 9 family.</text>
</comment>
<dbReference type="OrthoDB" id="9793396at2"/>
<dbReference type="InterPro" id="IPR050492">
    <property type="entry name" value="Bact_metal-bind_prot9"/>
</dbReference>
<evidence type="ECO:0000313" key="9">
    <source>
        <dbReference type="EMBL" id="ETD68924.1"/>
    </source>
</evidence>
<evidence type="ECO:0000256" key="1">
    <source>
        <dbReference type="ARBA" id="ARBA00004196"/>
    </source>
</evidence>
<feature type="signal peptide" evidence="8">
    <location>
        <begin position="1"/>
        <end position="19"/>
    </location>
</feature>
<dbReference type="GO" id="GO:0007155">
    <property type="term" value="P:cell adhesion"/>
    <property type="evidence" value="ECO:0007669"/>
    <property type="project" value="InterPro"/>
</dbReference>
<evidence type="ECO:0000313" key="10">
    <source>
        <dbReference type="Proteomes" id="UP000018766"/>
    </source>
</evidence>
<comment type="caution">
    <text evidence="9">The sequence shown here is derived from an EMBL/GenBank/DDBJ whole genome shotgun (WGS) entry which is preliminary data.</text>
</comment>
<dbReference type="EMBL" id="AYSV01000100">
    <property type="protein sequence ID" value="ETD68924.1"/>
    <property type="molecule type" value="Genomic_DNA"/>
</dbReference>
<accession>V8FXC0</accession>
<dbReference type="InterPro" id="IPR006127">
    <property type="entry name" value="ZnuA-like"/>
</dbReference>
<protein>
    <submittedName>
        <fullName evidence="9">Metal ABC transporter substrate-binding protein</fullName>
    </submittedName>
</protein>
<feature type="chain" id="PRO_5004769081" evidence="8">
    <location>
        <begin position="20"/>
        <end position="347"/>
    </location>
</feature>
<keyword evidence="3 6" id="KW-0813">Transport</keyword>
<evidence type="ECO:0000256" key="6">
    <source>
        <dbReference type="RuleBase" id="RU003512"/>
    </source>
</evidence>
<evidence type="ECO:0000256" key="2">
    <source>
        <dbReference type="ARBA" id="ARBA00011028"/>
    </source>
</evidence>
<comment type="subcellular location">
    <subcellularLocation>
        <location evidence="1">Cell envelope</location>
    </subcellularLocation>
</comment>
<dbReference type="RefSeq" id="WP_023952102.1">
    <property type="nucleotide sequence ID" value="NZ_AYSV01000100.1"/>
</dbReference>
<evidence type="ECO:0000256" key="4">
    <source>
        <dbReference type="ARBA" id="ARBA00022723"/>
    </source>
</evidence>
<dbReference type="PANTHER" id="PTHR42953:SF1">
    <property type="entry name" value="METAL-BINDING PROTEIN HI_0362-RELATED"/>
    <property type="match status" value="1"/>
</dbReference>
<dbReference type="Gene3D" id="3.40.50.1980">
    <property type="entry name" value="Nitrogenase molybdenum iron protein domain"/>
    <property type="match status" value="3"/>
</dbReference>
<dbReference type="Pfam" id="PF01297">
    <property type="entry name" value="ZnuA"/>
    <property type="match status" value="1"/>
</dbReference>
<proteinExistence type="inferred from homology"/>
<evidence type="ECO:0000256" key="8">
    <source>
        <dbReference type="SAM" id="SignalP"/>
    </source>
</evidence>
<evidence type="ECO:0000256" key="3">
    <source>
        <dbReference type="ARBA" id="ARBA00022448"/>
    </source>
</evidence>
<evidence type="ECO:0000256" key="5">
    <source>
        <dbReference type="ARBA" id="ARBA00022729"/>
    </source>
</evidence>
<dbReference type="Proteomes" id="UP000018766">
    <property type="component" value="Unassembled WGS sequence"/>
</dbReference>
<keyword evidence="5 8" id="KW-0732">Signal</keyword>
<dbReference type="PATRIC" id="fig|1414851.3.peg.1989"/>
<organism evidence="9 10">
    <name type="scientific">Pelistega indica</name>
    <dbReference type="NCBI Taxonomy" id="1414851"/>
    <lineage>
        <taxon>Bacteria</taxon>
        <taxon>Pseudomonadati</taxon>
        <taxon>Pseudomonadota</taxon>
        <taxon>Betaproteobacteria</taxon>
        <taxon>Burkholderiales</taxon>
        <taxon>Alcaligenaceae</taxon>
        <taxon>Pelistega</taxon>
    </lineage>
</organism>
<dbReference type="GO" id="GO:0030313">
    <property type="term" value="C:cell envelope"/>
    <property type="evidence" value="ECO:0007669"/>
    <property type="project" value="UniProtKB-SubCell"/>
</dbReference>
<keyword evidence="10" id="KW-1185">Reference proteome</keyword>
<dbReference type="InterPro" id="IPR006128">
    <property type="entry name" value="Lipoprotein_PsaA-like"/>
</dbReference>
<feature type="compositionally biased region" description="Basic and acidic residues" evidence="7">
    <location>
        <begin position="120"/>
        <end position="167"/>
    </location>
</feature>
<dbReference type="SUPFAM" id="SSF53807">
    <property type="entry name" value="Helical backbone' metal receptor"/>
    <property type="match status" value="1"/>
</dbReference>
<dbReference type="GO" id="GO:0030001">
    <property type="term" value="P:metal ion transport"/>
    <property type="evidence" value="ECO:0007669"/>
    <property type="project" value="InterPro"/>
</dbReference>
<gene>
    <name evidence="9" type="ORF">V757_09595</name>
</gene>
<feature type="region of interest" description="Disordered" evidence="7">
    <location>
        <begin position="120"/>
        <end position="177"/>
    </location>
</feature>
<dbReference type="PRINTS" id="PR00690">
    <property type="entry name" value="ADHESNFAMILY"/>
</dbReference>
<dbReference type="InterPro" id="IPR006129">
    <property type="entry name" value="AdhesinB"/>
</dbReference>
<sequence length="347" mass="38356">MKLFLALALGISVGTFAHAENIKVATSFSIIEDMVKNVGGDKVEVINLVGTDADMHQYEMRPEDIKRFASHGDIKAFFVNGLELDSWANNLAMAADFSGKLVAVSDGIKARKLQEEIIGEESKKEEHEHEHDDDHQHAKEHATHDHKYHDHEHEGHEHGHEGHEHGHEGHHHHGNIDPHAWQSLENAVVYVDNIEKTLSEVDKANATFYAENAKAYKAKLTTLNEELKKAFAALPANHRYLVTSHEALGYFADAYGLTVLTPLGVASESEPSAKDIANVIKEIRAKNIPAVFLENVKNPKLLEQISRETGAKIGGTLYTDALAKSGEGSTYFGMMQSNAQKILEGLK</sequence>
<dbReference type="PRINTS" id="PR00691">
    <property type="entry name" value="ADHESINB"/>
</dbReference>
<keyword evidence="4" id="KW-0479">Metal-binding</keyword>
<dbReference type="AlphaFoldDB" id="V8FXC0"/>
<evidence type="ECO:0000256" key="7">
    <source>
        <dbReference type="SAM" id="MobiDB-lite"/>
    </source>
</evidence>
<name>V8FXC0_9BURK</name>
<dbReference type="GO" id="GO:0046872">
    <property type="term" value="F:metal ion binding"/>
    <property type="evidence" value="ECO:0007669"/>
    <property type="project" value="UniProtKB-KW"/>
</dbReference>